<comment type="function">
    <text evidence="10">CRISPR (clustered regularly interspaced short palindromic repeat), is an adaptive immune system that provides protection against mobile genetic elements (viruses, transposable elements and conjugative plasmids). CRISPR clusters contain spacers, sequences complementary to antecedent mobile elements, and target invading nucleic acids. CRISPR clusters are transcribed and processed into CRISPR RNA (crRNA). Acts as a dsDNA endonuclease. Involved in the integration of spacer DNA into the CRISPR cassette.</text>
</comment>
<dbReference type="GO" id="GO:0051607">
    <property type="term" value="P:defense response to virus"/>
    <property type="evidence" value="ECO:0007669"/>
    <property type="project" value="UniProtKB-UniRule"/>
</dbReference>
<dbReference type="NCBIfam" id="TIGR00287">
    <property type="entry name" value="cas1"/>
    <property type="match status" value="1"/>
</dbReference>
<dbReference type="GO" id="GO:0003677">
    <property type="term" value="F:DNA binding"/>
    <property type="evidence" value="ECO:0007669"/>
    <property type="project" value="UniProtKB-KW"/>
</dbReference>
<dbReference type="EC" id="3.1.-.-" evidence="10"/>
<evidence type="ECO:0000256" key="3">
    <source>
        <dbReference type="ARBA" id="ARBA00022759"/>
    </source>
</evidence>
<evidence type="ECO:0000313" key="11">
    <source>
        <dbReference type="EMBL" id="AMK59253.1"/>
    </source>
</evidence>
<evidence type="ECO:0000256" key="4">
    <source>
        <dbReference type="ARBA" id="ARBA00022801"/>
    </source>
</evidence>
<dbReference type="InterPro" id="IPR002729">
    <property type="entry name" value="CRISPR-assoc_Cas1"/>
</dbReference>
<feature type="binding site" evidence="10">
    <location>
        <position position="223"/>
    </location>
    <ligand>
        <name>Mn(2+)</name>
        <dbReference type="ChEBI" id="CHEBI:29035"/>
    </ligand>
</feature>
<dbReference type="AlphaFoldDB" id="A0A126SY82"/>
<dbReference type="Pfam" id="PF01867">
    <property type="entry name" value="Cas_Cas1"/>
    <property type="match status" value="1"/>
</dbReference>
<keyword evidence="7 10" id="KW-0238">DNA-binding</keyword>
<dbReference type="GO" id="GO:0016787">
    <property type="term" value="F:hydrolase activity"/>
    <property type="evidence" value="ECO:0007669"/>
    <property type="project" value="UniProtKB-KW"/>
</dbReference>
<dbReference type="GO" id="GO:0004520">
    <property type="term" value="F:DNA endonuclease activity"/>
    <property type="evidence" value="ECO:0007669"/>
    <property type="project" value="InterPro"/>
</dbReference>
<dbReference type="Gene3D" id="1.20.120.920">
    <property type="entry name" value="CRISPR-associated endonuclease Cas1, C-terminal domain"/>
    <property type="match status" value="1"/>
</dbReference>
<dbReference type="InterPro" id="IPR050646">
    <property type="entry name" value="Cas1"/>
</dbReference>
<dbReference type="EMBL" id="KU144975">
    <property type="protein sequence ID" value="AMK59253.1"/>
    <property type="molecule type" value="Genomic_DNA"/>
</dbReference>
<feature type="binding site" evidence="10">
    <location>
        <position position="208"/>
    </location>
    <ligand>
        <name>Mn(2+)</name>
        <dbReference type="ChEBI" id="CHEBI:29035"/>
    </ligand>
</feature>
<sequence>MAEHRVLMVESPARLSIDLGRLRIETERRQDHYVLPRDIAVLCLHHHTITLSVAVLKALAAGGAMLIVTDDRHMPLAMHYPLATESAARRLRQQWALDGTSRAAALWQQIVRARLRTQAANLRTLQLKGALRLQRLVTQVQPGDAGHHEGQAARHYWKHLFPAGFVRRKQGADDPLNAALNYGYAVLRALVARELAAAGLHPALGVGHRNLENPFCLADDLMEPYRYLVELRVRRMASEMHDFGRGARTAVARLVEDEVPLPPHTFRAPVAVRETVASYCRALAEPHHAALALPDFG</sequence>
<dbReference type="GO" id="GO:0046872">
    <property type="term" value="F:metal ion binding"/>
    <property type="evidence" value="ECO:0007669"/>
    <property type="project" value="UniProtKB-UniRule"/>
</dbReference>
<dbReference type="GO" id="GO:0043571">
    <property type="term" value="P:maintenance of CRISPR repeat elements"/>
    <property type="evidence" value="ECO:0007669"/>
    <property type="project" value="UniProtKB-UniRule"/>
</dbReference>
<reference evidence="11" key="1">
    <citation type="journal article" date="2016" name="Appl. Environ. Microbiol.">
        <title>Functional Metagenomics of a Biostimulated Petroleum-Contaminated Soil Reveals an Extraordinary Diversity of Extradiol Dioxygenases.</title>
        <authorList>
            <person name="Terron-Gonzalez L."/>
            <person name="Martin-Cabello G."/>
            <person name="Ferrer M."/>
            <person name="Santero E."/>
        </authorList>
    </citation>
    <scope>NUCLEOTIDE SEQUENCE</scope>
</reference>
<keyword evidence="3 10" id="KW-0255">Endonuclease</keyword>
<keyword evidence="2 10" id="KW-0479">Metal-binding</keyword>
<evidence type="ECO:0000256" key="9">
    <source>
        <dbReference type="ARBA" id="ARBA00038592"/>
    </source>
</evidence>
<evidence type="ECO:0000256" key="7">
    <source>
        <dbReference type="ARBA" id="ARBA00023125"/>
    </source>
</evidence>
<dbReference type="HAMAP" id="MF_01470">
    <property type="entry name" value="Cas1"/>
    <property type="match status" value="1"/>
</dbReference>
<evidence type="ECO:0000256" key="8">
    <source>
        <dbReference type="ARBA" id="ARBA00023211"/>
    </source>
</evidence>
<proteinExistence type="inferred from homology"/>
<evidence type="ECO:0000256" key="1">
    <source>
        <dbReference type="ARBA" id="ARBA00022722"/>
    </source>
</evidence>
<keyword evidence="1 10" id="KW-0540">Nuclease</keyword>
<evidence type="ECO:0000256" key="5">
    <source>
        <dbReference type="ARBA" id="ARBA00022842"/>
    </source>
</evidence>
<organism evidence="11">
    <name type="scientific">uncultured bacterium UPO47</name>
    <dbReference type="NCBI Taxonomy" id="1776972"/>
    <lineage>
        <taxon>Bacteria</taxon>
        <taxon>environmental samples</taxon>
    </lineage>
</organism>
<dbReference type="InterPro" id="IPR019855">
    <property type="entry name" value="CRISPR-assoc_Cas1_NMENI"/>
</dbReference>
<comment type="similarity">
    <text evidence="10">Belongs to the CRISPR-associated endonuclease Cas1 family.</text>
</comment>
<keyword evidence="5 10" id="KW-0460">Magnesium</keyword>
<protein>
    <recommendedName>
        <fullName evidence="10">CRISPR-associated endonuclease Cas1</fullName>
        <ecNumber evidence="10">3.1.-.-</ecNumber>
    </recommendedName>
</protein>
<keyword evidence="6 10" id="KW-0051">Antiviral defense</keyword>
<accession>A0A126SY82</accession>
<comment type="subunit">
    <text evidence="9 10">Homodimer, forms a heterotetramer with a Cas2 homodimer.</text>
</comment>
<evidence type="ECO:0000256" key="6">
    <source>
        <dbReference type="ARBA" id="ARBA00023118"/>
    </source>
</evidence>
<evidence type="ECO:0000256" key="2">
    <source>
        <dbReference type="ARBA" id="ARBA00022723"/>
    </source>
</evidence>
<gene>
    <name evidence="10" type="primary">cas1</name>
</gene>
<comment type="cofactor">
    <cofactor evidence="10">
        <name>Mg(2+)</name>
        <dbReference type="ChEBI" id="CHEBI:18420"/>
    </cofactor>
    <cofactor evidence="10">
        <name>Mn(2+)</name>
        <dbReference type="ChEBI" id="CHEBI:29035"/>
    </cofactor>
</comment>
<keyword evidence="4 10" id="KW-0378">Hydrolase</keyword>
<dbReference type="PANTHER" id="PTHR34353:SF2">
    <property type="entry name" value="CRISPR-ASSOCIATED ENDONUCLEASE CAS1 1"/>
    <property type="match status" value="1"/>
</dbReference>
<evidence type="ECO:0000256" key="10">
    <source>
        <dbReference type="HAMAP-Rule" id="MF_01470"/>
    </source>
</evidence>
<keyword evidence="8 10" id="KW-0464">Manganese</keyword>
<dbReference type="NCBIfam" id="TIGR03639">
    <property type="entry name" value="cas1_NMENI"/>
    <property type="match status" value="1"/>
</dbReference>
<name>A0A126SY82_9BACT</name>
<dbReference type="InterPro" id="IPR042206">
    <property type="entry name" value="CRISPR-assoc_Cas1_C"/>
</dbReference>
<dbReference type="PANTHER" id="PTHR34353">
    <property type="entry name" value="CRISPR-ASSOCIATED ENDONUCLEASE CAS1 1"/>
    <property type="match status" value="1"/>
</dbReference>
<feature type="binding site" evidence="10">
    <location>
        <position position="149"/>
    </location>
    <ligand>
        <name>Mn(2+)</name>
        <dbReference type="ChEBI" id="CHEBI:29035"/>
    </ligand>
</feature>